<reference evidence="1" key="2">
    <citation type="submission" date="2022-08" db="UniProtKB">
        <authorList>
            <consortium name="EnsemblMetazoa"/>
        </authorList>
    </citation>
    <scope>IDENTIFICATION</scope>
    <source>
        <strain evidence="1">STECLA/ALBI9_A</strain>
    </source>
</reference>
<name>A0A182FXP2_ANOAL</name>
<keyword evidence="2" id="KW-1185">Reference proteome</keyword>
<dbReference type="EnsemblMetazoa" id="AALB014409-RA">
    <property type="protein sequence ID" value="AALB014409-PA"/>
    <property type="gene ID" value="AALB014409"/>
</dbReference>
<dbReference type="AlphaFoldDB" id="A0A182FXP2"/>
<organism evidence="1 2">
    <name type="scientific">Anopheles albimanus</name>
    <name type="common">New world malaria mosquito</name>
    <dbReference type="NCBI Taxonomy" id="7167"/>
    <lineage>
        <taxon>Eukaryota</taxon>
        <taxon>Metazoa</taxon>
        <taxon>Ecdysozoa</taxon>
        <taxon>Arthropoda</taxon>
        <taxon>Hexapoda</taxon>
        <taxon>Insecta</taxon>
        <taxon>Pterygota</taxon>
        <taxon>Neoptera</taxon>
        <taxon>Endopterygota</taxon>
        <taxon>Diptera</taxon>
        <taxon>Nematocera</taxon>
        <taxon>Culicoidea</taxon>
        <taxon>Culicidae</taxon>
        <taxon>Anophelinae</taxon>
        <taxon>Anopheles</taxon>
    </lineage>
</organism>
<sequence length="100" mass="10967">MNGNEKPIGQLCVYWAFYIGRGTSASTATGTKPTHQREFNHSMEAAMSFANAPAKDDSSTGAPGHRELTETHVTAKNDCIKLKHLPLLFQGMSQFSPRDK</sequence>
<evidence type="ECO:0000313" key="1">
    <source>
        <dbReference type="EnsemblMetazoa" id="AALB014409-PA"/>
    </source>
</evidence>
<dbReference type="Proteomes" id="UP000069272">
    <property type="component" value="Chromosome 3L"/>
</dbReference>
<evidence type="ECO:0000313" key="2">
    <source>
        <dbReference type="Proteomes" id="UP000069272"/>
    </source>
</evidence>
<dbReference type="VEuPathDB" id="VectorBase:AALB014409"/>
<accession>A0A182FXP2</accession>
<protein>
    <submittedName>
        <fullName evidence="1">Uncharacterized protein</fullName>
    </submittedName>
</protein>
<reference evidence="1 2" key="1">
    <citation type="journal article" date="2017" name="G3 (Bethesda)">
        <title>The Physical Genome Mapping of Anopheles albimanus Corrected Scaffold Misassemblies and Identified Interarm Rearrangements in Genus Anopheles.</title>
        <authorList>
            <person name="Artemov G.N."/>
            <person name="Peery A.N."/>
            <person name="Jiang X."/>
            <person name="Tu Z."/>
            <person name="Stegniy V.N."/>
            <person name="Sharakhova M.V."/>
            <person name="Sharakhov I.V."/>
        </authorList>
    </citation>
    <scope>NUCLEOTIDE SEQUENCE [LARGE SCALE GENOMIC DNA]</scope>
    <source>
        <strain evidence="1 2">ALBI9_A</strain>
    </source>
</reference>
<proteinExistence type="predicted"/>